<dbReference type="Proteomes" id="UP000632766">
    <property type="component" value="Unassembled WGS sequence"/>
</dbReference>
<protein>
    <submittedName>
        <fullName evidence="1">DUF1830 domain-containing protein</fullName>
    </submittedName>
</protein>
<sequence length="84" mass="9834">MWERKTLLIPDQSGWIVCNYVNSTSQIQVLRIVNIPNWYFERVIFPKQDFRFEAPPDADLEIHTGILASAILSDKIQCDRLRIS</sequence>
<reference evidence="1 2" key="1">
    <citation type="journal article" date="2021" name="Int. J. Syst. Evol. Microbiol.">
        <title>Amazonocrinis nigriterrae gen. nov., sp. nov., Atlanticothrix silvestris gen. nov., sp. nov. and Dendronalium phyllosphericum gen. nov., sp. nov., nostocacean cyanobacteria from Brazilian environments.</title>
        <authorList>
            <person name="Alvarenga D.O."/>
            <person name="Andreote A.P.D."/>
            <person name="Branco L.H.Z."/>
            <person name="Delbaje E."/>
            <person name="Cruz R.B."/>
            <person name="Varani A.M."/>
            <person name="Fiore M.F."/>
        </authorList>
    </citation>
    <scope>NUCLEOTIDE SEQUENCE [LARGE SCALE GENOMIC DNA]</scope>
    <source>
        <strain evidence="1 2">CENA67</strain>
    </source>
</reference>
<organism evidence="1 2">
    <name type="scientific">Amazonocrinis nigriterrae CENA67</name>
    <dbReference type="NCBI Taxonomy" id="2794033"/>
    <lineage>
        <taxon>Bacteria</taxon>
        <taxon>Bacillati</taxon>
        <taxon>Cyanobacteriota</taxon>
        <taxon>Cyanophyceae</taxon>
        <taxon>Nostocales</taxon>
        <taxon>Nostocaceae</taxon>
        <taxon>Amazonocrinis</taxon>
        <taxon>Amazonocrinis nigriterrae</taxon>
    </lineage>
</organism>
<evidence type="ECO:0000313" key="1">
    <source>
        <dbReference type="EMBL" id="MBH8562568.1"/>
    </source>
</evidence>
<dbReference type="InterPro" id="IPR014964">
    <property type="entry name" value="DUF1830"/>
</dbReference>
<dbReference type="AlphaFoldDB" id="A0A8J7L7R0"/>
<proteinExistence type="predicted"/>
<evidence type="ECO:0000313" key="2">
    <source>
        <dbReference type="Proteomes" id="UP000632766"/>
    </source>
</evidence>
<keyword evidence="2" id="KW-1185">Reference proteome</keyword>
<gene>
    <name evidence="1" type="ORF">I8748_10325</name>
</gene>
<comment type="caution">
    <text evidence="1">The sequence shown here is derived from an EMBL/GenBank/DDBJ whole genome shotgun (WGS) entry which is preliminary data.</text>
</comment>
<accession>A0A8J7L7R0</accession>
<dbReference type="EMBL" id="JAECZC010000014">
    <property type="protein sequence ID" value="MBH8562568.1"/>
    <property type="molecule type" value="Genomic_DNA"/>
</dbReference>
<dbReference type="Pfam" id="PF08865">
    <property type="entry name" value="DUF1830"/>
    <property type="match status" value="1"/>
</dbReference>
<name>A0A8J7L7R0_9NOST</name>